<reference evidence="1 2" key="2">
    <citation type="submission" date="2018-11" db="EMBL/GenBank/DDBJ databases">
        <authorList>
            <consortium name="Pathogen Informatics"/>
        </authorList>
    </citation>
    <scope>NUCLEOTIDE SEQUENCE [LARGE SCALE GENOMIC DNA]</scope>
    <source>
        <strain evidence="1 2">Egypt</strain>
    </source>
</reference>
<dbReference type="EMBL" id="UZAN01078330">
    <property type="protein sequence ID" value="VDP96301.1"/>
    <property type="molecule type" value="Genomic_DNA"/>
</dbReference>
<organism evidence="3">
    <name type="scientific">Echinostoma caproni</name>
    <dbReference type="NCBI Taxonomy" id="27848"/>
    <lineage>
        <taxon>Eukaryota</taxon>
        <taxon>Metazoa</taxon>
        <taxon>Spiralia</taxon>
        <taxon>Lophotrochozoa</taxon>
        <taxon>Platyhelminthes</taxon>
        <taxon>Trematoda</taxon>
        <taxon>Digenea</taxon>
        <taxon>Plagiorchiida</taxon>
        <taxon>Echinostomata</taxon>
        <taxon>Echinostomatoidea</taxon>
        <taxon>Echinostomatidae</taxon>
        <taxon>Echinostoma</taxon>
    </lineage>
</organism>
<keyword evidence="2" id="KW-1185">Reference proteome</keyword>
<dbReference type="Proteomes" id="UP000272942">
    <property type="component" value="Unassembled WGS sequence"/>
</dbReference>
<protein>
    <submittedName>
        <fullName evidence="1 3">Uncharacterized protein</fullName>
    </submittedName>
</protein>
<dbReference type="AlphaFoldDB" id="A0A183BGS2"/>
<accession>A0A183BGS2</accession>
<evidence type="ECO:0000313" key="3">
    <source>
        <dbReference type="WBParaSite" id="ECPE_0001845701-mRNA-1"/>
    </source>
</evidence>
<evidence type="ECO:0000313" key="2">
    <source>
        <dbReference type="Proteomes" id="UP000272942"/>
    </source>
</evidence>
<name>A0A183BGS2_9TREM</name>
<dbReference type="WBParaSite" id="ECPE_0001845701-mRNA-1">
    <property type="protein sequence ID" value="ECPE_0001845701-mRNA-1"/>
    <property type="gene ID" value="ECPE_0001845701"/>
</dbReference>
<proteinExistence type="predicted"/>
<sequence length="102" mass="11360">MNGNRVASKRGFIQKIQGRLINRHYRSHEQNPNWRHLSSKITSPIKDLRHIVNVVVDGLTSVTVGSVPAQEVGEKGASDLLIRVEQIALHSLLISFLVDDLA</sequence>
<evidence type="ECO:0000313" key="1">
    <source>
        <dbReference type="EMBL" id="VDP96301.1"/>
    </source>
</evidence>
<reference evidence="3" key="1">
    <citation type="submission" date="2016-06" db="UniProtKB">
        <authorList>
            <consortium name="WormBaseParasite"/>
        </authorList>
    </citation>
    <scope>IDENTIFICATION</scope>
</reference>
<gene>
    <name evidence="1" type="ORF">ECPE_LOCUS18407</name>
</gene>